<dbReference type="SUPFAM" id="SSF63712">
    <property type="entry name" value="Nicotinic receptor ligand binding domain-like"/>
    <property type="match status" value="1"/>
</dbReference>
<evidence type="ECO:0000313" key="2">
    <source>
        <dbReference type="EMBL" id="GFO42100.1"/>
    </source>
</evidence>
<dbReference type="Gene3D" id="2.70.170.10">
    <property type="entry name" value="Neurotransmitter-gated ion-channel ligand-binding domain"/>
    <property type="match status" value="1"/>
</dbReference>
<sequence>MTKEDRDTEGMKRKKGRGDNSGMKGRRRKYKSRKEGRNKPKENGHGTKTVPVRRASSSSATIAVQVNALKSKLDEILKLHRTMLNVQNKHLSLTKRVVKGGADANKAVELLKTRMPLQRQPRPMGNSPTAADYIFNFDSRPPDVWRSGFTSEFMAKPVFVRVVFVKITAVDTVNQQFAAEVYIRARWTEQKFDGLSIAGLADIEFHQCWDPQLKILNVYGDLDWESTTMELCYEPDFISPVLKYVWHVKGTFRERMELQHFPFDAQLNTAIVGSDLAASAYDLLNTSILGTDSTASAYGLLNSSTVGSDLATSANDLLNTSILGSDSAASAYDLLKTSIVASDLLPRHMIC</sequence>
<dbReference type="EMBL" id="BLXT01007756">
    <property type="protein sequence ID" value="GFO42100.1"/>
    <property type="molecule type" value="Genomic_DNA"/>
</dbReference>
<feature type="region of interest" description="Disordered" evidence="1">
    <location>
        <begin position="1"/>
        <end position="59"/>
    </location>
</feature>
<dbReference type="InterPro" id="IPR036734">
    <property type="entry name" value="Neur_chan_lig-bd_sf"/>
</dbReference>
<dbReference type="GO" id="GO:0005230">
    <property type="term" value="F:extracellular ligand-gated monoatomic ion channel activity"/>
    <property type="evidence" value="ECO:0007669"/>
    <property type="project" value="InterPro"/>
</dbReference>
<protein>
    <submittedName>
        <fullName evidence="2">Cys-loop ligand-gated ionic channel</fullName>
    </submittedName>
</protein>
<dbReference type="GO" id="GO:0016020">
    <property type="term" value="C:membrane"/>
    <property type="evidence" value="ECO:0007669"/>
    <property type="project" value="InterPro"/>
</dbReference>
<name>A0AAV4DD98_9GAST</name>
<comment type="caution">
    <text evidence="2">The sequence shown here is derived from an EMBL/GenBank/DDBJ whole genome shotgun (WGS) entry which is preliminary data.</text>
</comment>
<proteinExistence type="predicted"/>
<evidence type="ECO:0000313" key="3">
    <source>
        <dbReference type="Proteomes" id="UP000735302"/>
    </source>
</evidence>
<dbReference type="AlphaFoldDB" id="A0AAV4DD98"/>
<feature type="compositionally biased region" description="Basic and acidic residues" evidence="1">
    <location>
        <begin position="33"/>
        <end position="45"/>
    </location>
</feature>
<feature type="compositionally biased region" description="Basic and acidic residues" evidence="1">
    <location>
        <begin position="1"/>
        <end position="11"/>
    </location>
</feature>
<gene>
    <name evidence="2" type="ORF">PoB_006860500</name>
</gene>
<accession>A0AAV4DD98</accession>
<reference evidence="2 3" key="1">
    <citation type="journal article" date="2021" name="Elife">
        <title>Chloroplast acquisition without the gene transfer in kleptoplastic sea slugs, Plakobranchus ocellatus.</title>
        <authorList>
            <person name="Maeda T."/>
            <person name="Takahashi S."/>
            <person name="Yoshida T."/>
            <person name="Shimamura S."/>
            <person name="Takaki Y."/>
            <person name="Nagai Y."/>
            <person name="Toyoda A."/>
            <person name="Suzuki Y."/>
            <person name="Arimoto A."/>
            <person name="Ishii H."/>
            <person name="Satoh N."/>
            <person name="Nishiyama T."/>
            <person name="Hasebe M."/>
            <person name="Maruyama T."/>
            <person name="Minagawa J."/>
            <person name="Obokata J."/>
            <person name="Shigenobu S."/>
        </authorList>
    </citation>
    <scope>NUCLEOTIDE SEQUENCE [LARGE SCALE GENOMIC DNA]</scope>
</reference>
<dbReference type="Proteomes" id="UP000735302">
    <property type="component" value="Unassembled WGS sequence"/>
</dbReference>
<keyword evidence="3" id="KW-1185">Reference proteome</keyword>
<organism evidence="2 3">
    <name type="scientific">Plakobranchus ocellatus</name>
    <dbReference type="NCBI Taxonomy" id="259542"/>
    <lineage>
        <taxon>Eukaryota</taxon>
        <taxon>Metazoa</taxon>
        <taxon>Spiralia</taxon>
        <taxon>Lophotrochozoa</taxon>
        <taxon>Mollusca</taxon>
        <taxon>Gastropoda</taxon>
        <taxon>Heterobranchia</taxon>
        <taxon>Euthyneura</taxon>
        <taxon>Panpulmonata</taxon>
        <taxon>Sacoglossa</taxon>
        <taxon>Placobranchoidea</taxon>
        <taxon>Plakobranchidae</taxon>
        <taxon>Plakobranchus</taxon>
    </lineage>
</organism>
<evidence type="ECO:0000256" key="1">
    <source>
        <dbReference type="SAM" id="MobiDB-lite"/>
    </source>
</evidence>